<evidence type="ECO:0000256" key="5">
    <source>
        <dbReference type="ARBA" id="ARBA00023136"/>
    </source>
</evidence>
<dbReference type="PRINTS" id="PR00245">
    <property type="entry name" value="OLFACTORYR"/>
</dbReference>
<evidence type="ECO:0000313" key="12">
    <source>
        <dbReference type="RefSeq" id="XP_004715587.1"/>
    </source>
</evidence>
<keyword evidence="6 8" id="KW-0675">Receptor</keyword>
<dbReference type="PROSITE" id="PS00237">
    <property type="entry name" value="G_PROTEIN_RECEP_F1_1"/>
    <property type="match status" value="1"/>
</dbReference>
<dbReference type="Gene3D" id="1.20.1070.10">
    <property type="entry name" value="Rhodopsin 7-helix transmembrane proteins"/>
    <property type="match status" value="1"/>
</dbReference>
<name>A0ABM0J5Z8_ECHTE</name>
<feature type="transmembrane region" description="Helical" evidence="9">
    <location>
        <begin position="24"/>
        <end position="46"/>
    </location>
</feature>
<feature type="transmembrane region" description="Helical" evidence="9">
    <location>
        <begin position="194"/>
        <end position="222"/>
    </location>
</feature>
<dbReference type="RefSeq" id="XP_004715587.1">
    <property type="nucleotide sequence ID" value="XM_004715530.1"/>
</dbReference>
<sequence length="314" mass="34630">MGNQTQVLEFILLGLSSAPQHQQVFFSLSFTLYLIGGLGNLLTLLAIISDSRLHSPMYFFLSNLSLLDLCFTSSTIPKMLANHLCGCTTISFPACLAQMYFFIALGAADSILLSAMAYDRYLAICCPLHYVTVMDALRCILLVAVPWISANLVSLIHTILMTRLSFCFNRIPHFFCDLNALIKLSCSDTHVNEMLVLVLGGSVVLIPFMCIMVSYTLIAVAVWRVPSAQGKRKAVSTCGSHLCVVILFYGTIIGVYFNPTATHATWRDMAATVMYTLVTPMMNPFIYSLRNRDLKGALRKLLGGNHLAKSTNSL</sequence>
<keyword evidence="9" id="KW-0552">Olfaction</keyword>
<dbReference type="InterPro" id="IPR017452">
    <property type="entry name" value="GPCR_Rhodpsn_7TM"/>
</dbReference>
<dbReference type="PANTHER" id="PTHR48001">
    <property type="entry name" value="OLFACTORY RECEPTOR"/>
    <property type="match status" value="1"/>
</dbReference>
<dbReference type="PROSITE" id="PS50262">
    <property type="entry name" value="G_PROTEIN_RECEP_F1_2"/>
    <property type="match status" value="1"/>
</dbReference>
<dbReference type="Pfam" id="PF13853">
    <property type="entry name" value="7tm_4"/>
    <property type="match status" value="1"/>
</dbReference>
<evidence type="ECO:0000256" key="3">
    <source>
        <dbReference type="ARBA" id="ARBA00022989"/>
    </source>
</evidence>
<organism evidence="11 12">
    <name type="scientific">Echinops telfairi</name>
    <name type="common">Lesser hedgehog tenrec</name>
    <dbReference type="NCBI Taxonomy" id="9371"/>
    <lineage>
        <taxon>Eukaryota</taxon>
        <taxon>Metazoa</taxon>
        <taxon>Chordata</taxon>
        <taxon>Craniata</taxon>
        <taxon>Vertebrata</taxon>
        <taxon>Euteleostomi</taxon>
        <taxon>Mammalia</taxon>
        <taxon>Eutheria</taxon>
        <taxon>Afrotheria</taxon>
        <taxon>Tenrecidae</taxon>
        <taxon>Tenrecinae</taxon>
        <taxon>Echinops</taxon>
    </lineage>
</organism>
<proteinExistence type="inferred from homology"/>
<dbReference type="GeneID" id="101660110"/>
<dbReference type="CDD" id="cd15918">
    <property type="entry name" value="7tmA_OR1_7-like"/>
    <property type="match status" value="1"/>
</dbReference>
<keyword evidence="3 9" id="KW-1133">Transmembrane helix</keyword>
<evidence type="ECO:0000256" key="4">
    <source>
        <dbReference type="ARBA" id="ARBA00023040"/>
    </source>
</evidence>
<feature type="transmembrane region" description="Helical" evidence="9">
    <location>
        <begin position="139"/>
        <end position="160"/>
    </location>
</feature>
<keyword evidence="2 8" id="KW-0812">Transmembrane</keyword>
<keyword evidence="11" id="KW-1185">Reference proteome</keyword>
<protein>
    <recommendedName>
        <fullName evidence="9">Olfactory receptor</fullName>
    </recommendedName>
</protein>
<evidence type="ECO:0000256" key="6">
    <source>
        <dbReference type="ARBA" id="ARBA00023170"/>
    </source>
</evidence>
<dbReference type="Proteomes" id="UP000694863">
    <property type="component" value="Unplaced"/>
</dbReference>
<evidence type="ECO:0000259" key="10">
    <source>
        <dbReference type="PROSITE" id="PS50262"/>
    </source>
</evidence>
<dbReference type="InterPro" id="IPR000276">
    <property type="entry name" value="GPCR_Rhodpsn"/>
</dbReference>
<keyword evidence="9" id="KW-1003">Cell membrane</keyword>
<feature type="transmembrane region" description="Helical" evidence="9">
    <location>
        <begin position="234"/>
        <end position="257"/>
    </location>
</feature>
<evidence type="ECO:0000256" key="2">
    <source>
        <dbReference type="ARBA" id="ARBA00022692"/>
    </source>
</evidence>
<evidence type="ECO:0000256" key="8">
    <source>
        <dbReference type="RuleBase" id="RU000688"/>
    </source>
</evidence>
<gene>
    <name evidence="12" type="primary">LOC101660110</name>
</gene>
<dbReference type="SUPFAM" id="SSF81321">
    <property type="entry name" value="Family A G protein-coupled receptor-like"/>
    <property type="match status" value="1"/>
</dbReference>
<feature type="transmembrane region" description="Helical" evidence="9">
    <location>
        <begin position="97"/>
        <end position="118"/>
    </location>
</feature>
<comment type="subcellular location">
    <subcellularLocation>
        <location evidence="9">Cell membrane</location>
        <topology evidence="9">Multi-pass membrane protein</topology>
    </subcellularLocation>
    <subcellularLocation>
        <location evidence="1">Membrane</location>
        <topology evidence="1">Multi-pass membrane protein</topology>
    </subcellularLocation>
</comment>
<comment type="similarity">
    <text evidence="8">Belongs to the G-protein coupled receptor 1 family.</text>
</comment>
<feature type="transmembrane region" description="Helical" evidence="9">
    <location>
        <begin position="58"/>
        <end position="77"/>
    </location>
</feature>
<keyword evidence="7 8" id="KW-0807">Transducer</keyword>
<feature type="transmembrane region" description="Helical" evidence="9">
    <location>
        <begin position="269"/>
        <end position="289"/>
    </location>
</feature>
<accession>A0ABM0J5Z8</accession>
<reference evidence="12" key="1">
    <citation type="submission" date="2025-08" db="UniProtKB">
        <authorList>
            <consortium name="RefSeq"/>
        </authorList>
    </citation>
    <scope>IDENTIFICATION</scope>
</reference>
<evidence type="ECO:0000256" key="1">
    <source>
        <dbReference type="ARBA" id="ARBA00004141"/>
    </source>
</evidence>
<keyword evidence="9" id="KW-0716">Sensory transduction</keyword>
<evidence type="ECO:0000256" key="9">
    <source>
        <dbReference type="RuleBase" id="RU363047"/>
    </source>
</evidence>
<dbReference type="PRINTS" id="PR00237">
    <property type="entry name" value="GPCRRHODOPSN"/>
</dbReference>
<keyword evidence="4 8" id="KW-0297">G-protein coupled receptor</keyword>
<evidence type="ECO:0000313" key="11">
    <source>
        <dbReference type="Proteomes" id="UP000694863"/>
    </source>
</evidence>
<keyword evidence="5 9" id="KW-0472">Membrane</keyword>
<feature type="domain" description="G-protein coupled receptors family 1 profile" evidence="10">
    <location>
        <begin position="39"/>
        <end position="287"/>
    </location>
</feature>
<dbReference type="InterPro" id="IPR000725">
    <property type="entry name" value="Olfact_rcpt"/>
</dbReference>
<evidence type="ECO:0000256" key="7">
    <source>
        <dbReference type="ARBA" id="ARBA00023224"/>
    </source>
</evidence>